<dbReference type="SUPFAM" id="SSF55729">
    <property type="entry name" value="Acyl-CoA N-acyltransferases (Nat)"/>
    <property type="match status" value="1"/>
</dbReference>
<accession>Q5B7Y6</accession>
<reference evidence="3" key="2">
    <citation type="journal article" date="2009" name="Fungal Genet. Biol.">
        <title>The 2008 update of the Aspergillus nidulans genome annotation: a community effort.</title>
        <authorList>
            <person name="Wortman J.R."/>
            <person name="Gilsenan J.M."/>
            <person name="Joardar V."/>
            <person name="Deegan J."/>
            <person name="Clutterbuck J."/>
            <person name="Andersen M.R."/>
            <person name="Archer D."/>
            <person name="Bencina M."/>
            <person name="Braus G."/>
            <person name="Coutinho P."/>
            <person name="von Dohren H."/>
            <person name="Doonan J."/>
            <person name="Driessen A.J."/>
            <person name="Durek P."/>
            <person name="Espeso E."/>
            <person name="Fekete E."/>
            <person name="Flipphi M."/>
            <person name="Estrada C.G."/>
            <person name="Geysens S."/>
            <person name="Goldman G."/>
            <person name="de Groot P.W."/>
            <person name="Hansen K."/>
            <person name="Harris S.D."/>
            <person name="Heinekamp T."/>
            <person name="Helmstaedt K."/>
            <person name="Henrissat B."/>
            <person name="Hofmann G."/>
            <person name="Homan T."/>
            <person name="Horio T."/>
            <person name="Horiuchi H."/>
            <person name="James S."/>
            <person name="Jones M."/>
            <person name="Karaffa L."/>
            <person name="Karanyi Z."/>
            <person name="Kato M."/>
            <person name="Keller N."/>
            <person name="Kelly D.E."/>
            <person name="Kiel J.A."/>
            <person name="Kim J.M."/>
            <person name="van der Klei I.J."/>
            <person name="Klis F.M."/>
            <person name="Kovalchuk A."/>
            <person name="Krasevec N."/>
            <person name="Kubicek C.P."/>
            <person name="Liu B."/>
            <person name="Maccabe A."/>
            <person name="Meyer V."/>
            <person name="Mirabito P."/>
            <person name="Miskei M."/>
            <person name="Mos M."/>
            <person name="Mullins J."/>
            <person name="Nelson D.R."/>
            <person name="Nielsen J."/>
            <person name="Oakley B.R."/>
            <person name="Osmani S.A."/>
            <person name="Pakula T."/>
            <person name="Paszewski A."/>
            <person name="Paulsen I."/>
            <person name="Pilsyk S."/>
            <person name="Pocsi I."/>
            <person name="Punt P.J."/>
            <person name="Ram A.F."/>
            <person name="Ren Q."/>
            <person name="Robellet X."/>
            <person name="Robson G."/>
            <person name="Seiboth B."/>
            <person name="van Solingen P."/>
            <person name="Specht T."/>
            <person name="Sun J."/>
            <person name="Taheri-Talesh N."/>
            <person name="Takeshita N."/>
            <person name="Ussery D."/>
            <person name="vanKuyk P.A."/>
            <person name="Visser H."/>
            <person name="van de Vondervoort P.J."/>
            <person name="de Vries R.P."/>
            <person name="Walton J."/>
            <person name="Xiang X."/>
            <person name="Xiong Y."/>
            <person name="Zeng A.P."/>
            <person name="Brandt B.W."/>
            <person name="Cornell M.J."/>
            <person name="van den Hondel C.A."/>
            <person name="Visser J."/>
            <person name="Oliver S.G."/>
            <person name="Turner G."/>
        </authorList>
    </citation>
    <scope>GENOME REANNOTATION</scope>
    <source>
        <strain evidence="3">FGSC A4 / ATCC 38163 / CBS 112.46 / NRRL 194 / M139</strain>
    </source>
</reference>
<dbReference type="HOGENOM" id="CLU_060131_4_0_1"/>
<evidence type="ECO:0000259" key="1">
    <source>
        <dbReference type="PROSITE" id="PS51186"/>
    </source>
</evidence>
<keyword evidence="3" id="KW-1185">Reference proteome</keyword>
<dbReference type="CDD" id="cd04301">
    <property type="entry name" value="NAT_SF"/>
    <property type="match status" value="1"/>
</dbReference>
<dbReference type="VEuPathDB" id="FungiDB:AN3344"/>
<evidence type="ECO:0000313" key="3">
    <source>
        <dbReference type="Proteomes" id="UP000000560"/>
    </source>
</evidence>
<dbReference type="AlphaFoldDB" id="Q5B7Y6"/>
<accession>C8VHU7</accession>
<name>Q5B7Y6_EMENI</name>
<gene>
    <name evidence="2" type="ORF">ANIA_03344</name>
</gene>
<dbReference type="PROSITE" id="PS51186">
    <property type="entry name" value="GNAT"/>
    <property type="match status" value="1"/>
</dbReference>
<dbReference type="Pfam" id="PF00583">
    <property type="entry name" value="Acetyltransf_1"/>
    <property type="match status" value="1"/>
</dbReference>
<dbReference type="Gene3D" id="3.40.630.30">
    <property type="match status" value="1"/>
</dbReference>
<dbReference type="GeneID" id="2874017"/>
<dbReference type="OrthoDB" id="410198at2759"/>
<dbReference type="Proteomes" id="UP000000560">
    <property type="component" value="Chromosome VI"/>
</dbReference>
<sequence length="249" mass="29222">MLQRFQLRIATEDDFPEIYSKLWESFENPFQGVLRLFFPILNNNREASLQTCIASQLEEYRQLQPTVTWVKIVDTLDGDKLAAAAKWYFYKENPHTGPQVGQLVADWYPEGIGREFATLAARQFERPREQMAQRPHAFLHIAFTLPQYRRQGLGRLFMDWGTRIADERGLEAWLDASEFGAPLYAQYGFRVVLVNRVKPVPERELSEEEVKEWKHYENTLLPIDEIVMWRPPGGRYVEGETVKPWEVEV</sequence>
<dbReference type="InterPro" id="IPR052523">
    <property type="entry name" value="Trichothecene_AcTrans"/>
</dbReference>
<organism evidence="2 3">
    <name type="scientific">Emericella nidulans (strain FGSC A4 / ATCC 38163 / CBS 112.46 / NRRL 194 / M139)</name>
    <name type="common">Aspergillus nidulans</name>
    <dbReference type="NCBI Taxonomy" id="227321"/>
    <lineage>
        <taxon>Eukaryota</taxon>
        <taxon>Fungi</taxon>
        <taxon>Dikarya</taxon>
        <taxon>Ascomycota</taxon>
        <taxon>Pezizomycotina</taxon>
        <taxon>Eurotiomycetes</taxon>
        <taxon>Eurotiomycetidae</taxon>
        <taxon>Eurotiales</taxon>
        <taxon>Aspergillaceae</taxon>
        <taxon>Aspergillus</taxon>
        <taxon>Aspergillus subgen. Nidulantes</taxon>
    </lineage>
</organism>
<feature type="domain" description="N-acetyltransferase" evidence="1">
    <location>
        <begin position="58"/>
        <end position="233"/>
    </location>
</feature>
<dbReference type="KEGG" id="ani:ANIA_03344"/>
<dbReference type="GO" id="GO:0016747">
    <property type="term" value="F:acyltransferase activity, transferring groups other than amino-acyl groups"/>
    <property type="evidence" value="ECO:0007669"/>
    <property type="project" value="InterPro"/>
</dbReference>
<dbReference type="InterPro" id="IPR000182">
    <property type="entry name" value="GNAT_dom"/>
</dbReference>
<dbReference type="OMA" id="ECWLDAT"/>
<dbReference type="PANTHER" id="PTHR42791:SF5">
    <property type="entry name" value="HYPOTHETICAL ACETYLTRANSFERASE (EUROFUNG)"/>
    <property type="match status" value="1"/>
</dbReference>
<dbReference type="InParanoid" id="Q5B7Y6"/>
<dbReference type="EMBL" id="BN001306">
    <property type="protein sequence ID" value="CBF82903.1"/>
    <property type="molecule type" value="Genomic_DNA"/>
</dbReference>
<protein>
    <submittedName>
        <fullName evidence="2">Hypothetical acetyltransferase (Eurofung)</fullName>
    </submittedName>
</protein>
<reference evidence="3" key="1">
    <citation type="journal article" date="2005" name="Nature">
        <title>Sequencing of Aspergillus nidulans and comparative analysis with A. fumigatus and A. oryzae.</title>
        <authorList>
            <person name="Galagan J.E."/>
            <person name="Calvo S.E."/>
            <person name="Cuomo C."/>
            <person name="Ma L.J."/>
            <person name="Wortman J.R."/>
            <person name="Batzoglou S."/>
            <person name="Lee S.I."/>
            <person name="Basturkmen M."/>
            <person name="Spevak C.C."/>
            <person name="Clutterbuck J."/>
            <person name="Kapitonov V."/>
            <person name="Jurka J."/>
            <person name="Scazzocchio C."/>
            <person name="Farman M."/>
            <person name="Butler J."/>
            <person name="Purcell S."/>
            <person name="Harris S."/>
            <person name="Braus G.H."/>
            <person name="Draht O."/>
            <person name="Busch S."/>
            <person name="D'Enfert C."/>
            <person name="Bouchier C."/>
            <person name="Goldman G.H."/>
            <person name="Bell-Pedersen D."/>
            <person name="Griffiths-Jones S."/>
            <person name="Doonan J.H."/>
            <person name="Yu J."/>
            <person name="Vienken K."/>
            <person name="Pain A."/>
            <person name="Freitag M."/>
            <person name="Selker E.U."/>
            <person name="Archer D.B."/>
            <person name="Penalva M.A."/>
            <person name="Oakley B.R."/>
            <person name="Momany M."/>
            <person name="Tanaka T."/>
            <person name="Kumagai T."/>
            <person name="Asai K."/>
            <person name="Machida M."/>
            <person name="Nierman W.C."/>
            <person name="Denning D.W."/>
            <person name="Caddick M."/>
            <person name="Hynes M."/>
            <person name="Paoletti M."/>
            <person name="Fischer R."/>
            <person name="Miller B."/>
            <person name="Dyer P."/>
            <person name="Sachs M.S."/>
            <person name="Osmani S.A."/>
            <person name="Birren B.W."/>
        </authorList>
    </citation>
    <scope>NUCLEOTIDE SEQUENCE [LARGE SCALE GENOMIC DNA]</scope>
    <source>
        <strain evidence="3">FGSC A4 / ATCC 38163 / CBS 112.46 / NRRL 194 / M139</strain>
    </source>
</reference>
<dbReference type="RefSeq" id="XP_660948.1">
    <property type="nucleotide sequence ID" value="XM_655856.1"/>
</dbReference>
<dbReference type="PANTHER" id="PTHR42791">
    <property type="entry name" value="GNAT FAMILY ACETYLTRANSFERASE"/>
    <property type="match status" value="1"/>
</dbReference>
<proteinExistence type="predicted"/>
<dbReference type="eggNOG" id="ENOG502SNYC">
    <property type="taxonomic scope" value="Eukaryota"/>
</dbReference>
<dbReference type="InterPro" id="IPR016181">
    <property type="entry name" value="Acyl_CoA_acyltransferase"/>
</dbReference>
<evidence type="ECO:0000313" key="2">
    <source>
        <dbReference type="EMBL" id="CBF82903.1"/>
    </source>
</evidence>